<gene>
    <name evidence="1" type="ORF">SCD90_09730</name>
</gene>
<reference evidence="1 2" key="1">
    <citation type="submission" date="2023-11" db="EMBL/GenBank/DDBJ databases">
        <authorList>
            <person name="Bao R."/>
        </authorList>
    </citation>
    <scope>NUCLEOTIDE SEQUENCE [LARGE SCALE GENOMIC DNA]</scope>
    <source>
        <strain evidence="1 2">PJ23</strain>
    </source>
</reference>
<proteinExistence type="predicted"/>
<keyword evidence="2" id="KW-1185">Reference proteome</keyword>
<evidence type="ECO:0000313" key="1">
    <source>
        <dbReference type="EMBL" id="MDX6806346.1"/>
    </source>
</evidence>
<organism evidence="1 2">
    <name type="scientific">Terrihabitans rhizophilus</name>
    <dbReference type="NCBI Taxonomy" id="3092662"/>
    <lineage>
        <taxon>Bacteria</taxon>
        <taxon>Pseudomonadati</taxon>
        <taxon>Pseudomonadota</taxon>
        <taxon>Alphaproteobacteria</taxon>
        <taxon>Hyphomicrobiales</taxon>
        <taxon>Terrihabitans</taxon>
    </lineage>
</organism>
<dbReference type="RefSeq" id="WP_319844477.1">
    <property type="nucleotide sequence ID" value="NZ_JAXAFJ010000005.1"/>
</dbReference>
<comment type="caution">
    <text evidence="1">The sequence shown here is derived from an EMBL/GenBank/DDBJ whole genome shotgun (WGS) entry which is preliminary data.</text>
</comment>
<protein>
    <submittedName>
        <fullName evidence="1">Uncharacterized protein</fullName>
    </submittedName>
</protein>
<name>A0ABU4RNC2_9HYPH</name>
<dbReference type="EMBL" id="JAXAFJ010000005">
    <property type="protein sequence ID" value="MDX6806346.1"/>
    <property type="molecule type" value="Genomic_DNA"/>
</dbReference>
<evidence type="ECO:0000313" key="2">
    <source>
        <dbReference type="Proteomes" id="UP001274321"/>
    </source>
</evidence>
<accession>A0ABU4RNC2</accession>
<dbReference type="Proteomes" id="UP001274321">
    <property type="component" value="Unassembled WGS sequence"/>
</dbReference>
<sequence>MTSLYRKPGLVTIPDDPMMVEIEPGGRRVAELQTIEECEGAQLTLMAAISDIGSQIGLAEDRRQENAGRHEDLRWLRSAQRAQRIKKVALQAVQTRMAQIKRSLPGAGGMTAKLQAALVEINAEFGEAAVRRCFDRARAKNPDLWTGGEA</sequence>